<evidence type="ECO:0000256" key="1">
    <source>
        <dbReference type="ARBA" id="ARBA00006217"/>
    </source>
</evidence>
<dbReference type="OrthoDB" id="10248475at2759"/>
<evidence type="ECO:0000256" key="5">
    <source>
        <dbReference type="ARBA" id="ARBA00023239"/>
    </source>
</evidence>
<reference evidence="9 10" key="1">
    <citation type="submission" date="2018-02" db="EMBL/GenBank/DDBJ databases">
        <title>The genomes of Aspergillus section Nigri reveals drivers in fungal speciation.</title>
        <authorList>
            <consortium name="DOE Joint Genome Institute"/>
            <person name="Vesth T.C."/>
            <person name="Nybo J."/>
            <person name="Theobald S."/>
            <person name="Brandl J."/>
            <person name="Frisvad J.C."/>
            <person name="Nielsen K.F."/>
            <person name="Lyhne E.K."/>
            <person name="Kogle M.E."/>
            <person name="Kuo A."/>
            <person name="Riley R."/>
            <person name="Clum A."/>
            <person name="Nolan M."/>
            <person name="Lipzen A."/>
            <person name="Salamov A."/>
            <person name="Henrissat B."/>
            <person name="Wiebenga A."/>
            <person name="De vries R.P."/>
            <person name="Grigoriev I.V."/>
            <person name="Mortensen U.H."/>
            <person name="Andersen M.R."/>
            <person name="Baker S.E."/>
        </authorList>
    </citation>
    <scope>NUCLEOTIDE SEQUENCE [LARGE SCALE GENOMIC DNA]</scope>
    <source>
        <strain evidence="9 10">CBS 313.89</strain>
    </source>
</reference>
<dbReference type="VEuPathDB" id="FungiDB:BO72DRAFT_452854"/>
<dbReference type="GO" id="GO:0004089">
    <property type="term" value="F:carbonate dehydratase activity"/>
    <property type="evidence" value="ECO:0007669"/>
    <property type="project" value="UniProtKB-UniRule"/>
</dbReference>
<keyword evidence="10" id="KW-1185">Reference proteome</keyword>
<evidence type="ECO:0000256" key="4">
    <source>
        <dbReference type="ARBA" id="ARBA00022833"/>
    </source>
</evidence>
<evidence type="ECO:0000256" key="2">
    <source>
        <dbReference type="ARBA" id="ARBA00012925"/>
    </source>
</evidence>
<dbReference type="GO" id="GO:0034599">
    <property type="term" value="P:cellular response to oxidative stress"/>
    <property type="evidence" value="ECO:0007669"/>
    <property type="project" value="TreeGrafter"/>
</dbReference>
<dbReference type="RefSeq" id="XP_040796336.1">
    <property type="nucleotide sequence ID" value="XM_040945835.1"/>
</dbReference>
<name>A0A8G1RFI9_9EURO</name>
<comment type="similarity">
    <text evidence="1 8">Belongs to the beta-class carbonic anhydrase family.</text>
</comment>
<dbReference type="PANTHER" id="PTHR11002:SF76">
    <property type="entry name" value="CARBONIC ANHYDRASE"/>
    <property type="match status" value="1"/>
</dbReference>
<dbReference type="GeneID" id="63863168"/>
<evidence type="ECO:0000256" key="3">
    <source>
        <dbReference type="ARBA" id="ARBA00022723"/>
    </source>
</evidence>
<dbReference type="GO" id="GO:0008270">
    <property type="term" value="F:zinc ion binding"/>
    <property type="evidence" value="ECO:0007669"/>
    <property type="project" value="UniProtKB-UniRule"/>
</dbReference>
<keyword evidence="3 7" id="KW-0479">Metal-binding</keyword>
<proteinExistence type="inferred from homology"/>
<comment type="cofactor">
    <cofactor evidence="7">
        <name>Zn(2+)</name>
        <dbReference type="ChEBI" id="CHEBI:29105"/>
    </cofactor>
    <text evidence="7">Binds 1 zinc ion per subunit.</text>
</comment>
<comment type="catalytic activity">
    <reaction evidence="6 8">
        <text>hydrogencarbonate + H(+) = CO2 + H2O</text>
        <dbReference type="Rhea" id="RHEA:10748"/>
        <dbReference type="ChEBI" id="CHEBI:15377"/>
        <dbReference type="ChEBI" id="CHEBI:15378"/>
        <dbReference type="ChEBI" id="CHEBI:16526"/>
        <dbReference type="ChEBI" id="CHEBI:17544"/>
        <dbReference type="EC" id="4.2.1.1"/>
    </reaction>
</comment>
<dbReference type="GO" id="GO:0005737">
    <property type="term" value="C:cytoplasm"/>
    <property type="evidence" value="ECO:0007669"/>
    <property type="project" value="TreeGrafter"/>
</dbReference>
<keyword evidence="4 7" id="KW-0862">Zinc</keyword>
<dbReference type="EC" id="4.2.1.1" evidence="2 8"/>
<accession>A0A8G1RFI9</accession>
<protein>
    <recommendedName>
        <fullName evidence="2 8">Carbonic anhydrase</fullName>
        <ecNumber evidence="2 8">4.2.1.1</ecNumber>
    </recommendedName>
    <alternativeName>
        <fullName evidence="8">Carbonate dehydratase</fullName>
    </alternativeName>
</protein>
<feature type="binding site" evidence="7">
    <location>
        <position position="91"/>
    </location>
    <ligand>
        <name>Zn(2+)</name>
        <dbReference type="ChEBI" id="CHEBI:29105"/>
    </ligand>
</feature>
<sequence length="231" mass="26288">MSSCIRTILDHQAFQPRRIKHLSHTFLLMFCSRPAAFPRLLRPQFVPSRAAPLHTMRDQVRTRYELRQVQSNSMPWQRAPGKQVLWIGCSDSDYDELETLGLQADQVLEYRNLGNMVIDDLSCQTTLGYALEQLKIRDIVVCGHYGCHIVQGKPNPCVPEPWSRTLDMVRSAHNHALDQTSGQERDRAMVELNILGQVQSLSQAHDHDVQVFGVVYDRASKTGYQITEAGC</sequence>
<dbReference type="SUPFAM" id="SSF53056">
    <property type="entry name" value="beta-carbonic anhydrase, cab"/>
    <property type="match status" value="1"/>
</dbReference>
<evidence type="ECO:0000256" key="8">
    <source>
        <dbReference type="RuleBase" id="RU003956"/>
    </source>
</evidence>
<dbReference type="GO" id="GO:0071244">
    <property type="term" value="P:cellular response to carbon dioxide"/>
    <property type="evidence" value="ECO:0007669"/>
    <property type="project" value="TreeGrafter"/>
</dbReference>
<gene>
    <name evidence="9" type="ORF">BO72DRAFT_452854</name>
</gene>
<dbReference type="SMART" id="SM00947">
    <property type="entry name" value="Pro_CA"/>
    <property type="match status" value="1"/>
</dbReference>
<organism evidence="9 10">
    <name type="scientific">Aspergillus fijiensis CBS 313.89</name>
    <dbReference type="NCBI Taxonomy" id="1448319"/>
    <lineage>
        <taxon>Eukaryota</taxon>
        <taxon>Fungi</taxon>
        <taxon>Dikarya</taxon>
        <taxon>Ascomycota</taxon>
        <taxon>Pezizomycotina</taxon>
        <taxon>Eurotiomycetes</taxon>
        <taxon>Eurotiomycetidae</taxon>
        <taxon>Eurotiales</taxon>
        <taxon>Aspergillaceae</taxon>
        <taxon>Aspergillus</taxon>
    </lineage>
</organism>
<evidence type="ECO:0000313" key="10">
    <source>
        <dbReference type="Proteomes" id="UP000249789"/>
    </source>
</evidence>
<dbReference type="InterPro" id="IPR036874">
    <property type="entry name" value="Carbonic_anhydrase_sf"/>
</dbReference>
<dbReference type="PANTHER" id="PTHR11002">
    <property type="entry name" value="CARBONIC ANHYDRASE"/>
    <property type="match status" value="1"/>
</dbReference>
<dbReference type="Gene3D" id="3.40.1050.10">
    <property type="entry name" value="Carbonic anhydrase"/>
    <property type="match status" value="1"/>
</dbReference>
<comment type="function">
    <text evidence="8">Reversible hydration of carbon dioxide.</text>
</comment>
<evidence type="ECO:0000313" key="9">
    <source>
        <dbReference type="EMBL" id="RAK72324.1"/>
    </source>
</evidence>
<dbReference type="AlphaFoldDB" id="A0A8G1RFI9"/>
<evidence type="ECO:0000256" key="6">
    <source>
        <dbReference type="ARBA" id="ARBA00048348"/>
    </source>
</evidence>
<dbReference type="Proteomes" id="UP000249789">
    <property type="component" value="Unassembled WGS sequence"/>
</dbReference>
<feature type="binding site" evidence="7">
    <location>
        <position position="89"/>
    </location>
    <ligand>
        <name>Zn(2+)</name>
        <dbReference type="ChEBI" id="CHEBI:29105"/>
    </ligand>
</feature>
<keyword evidence="5 8" id="KW-0456">Lyase</keyword>
<dbReference type="Pfam" id="PF00484">
    <property type="entry name" value="Pro_CA"/>
    <property type="match status" value="1"/>
</dbReference>
<dbReference type="EMBL" id="KZ824698">
    <property type="protein sequence ID" value="RAK72324.1"/>
    <property type="molecule type" value="Genomic_DNA"/>
</dbReference>
<feature type="binding site" evidence="7">
    <location>
        <position position="144"/>
    </location>
    <ligand>
        <name>Zn(2+)</name>
        <dbReference type="ChEBI" id="CHEBI:29105"/>
    </ligand>
</feature>
<evidence type="ECO:0000256" key="7">
    <source>
        <dbReference type="PIRSR" id="PIRSR601765-1"/>
    </source>
</evidence>
<dbReference type="InterPro" id="IPR001765">
    <property type="entry name" value="Carbonic_anhydrase"/>
</dbReference>
<feature type="binding site" evidence="7">
    <location>
        <position position="147"/>
    </location>
    <ligand>
        <name>Zn(2+)</name>
        <dbReference type="ChEBI" id="CHEBI:29105"/>
    </ligand>
</feature>